<dbReference type="PROSITE" id="PS50106">
    <property type="entry name" value="PDZ"/>
    <property type="match status" value="2"/>
</dbReference>
<reference evidence="3 4" key="2">
    <citation type="submission" date="2018-11" db="EMBL/GenBank/DDBJ databases">
        <authorList>
            <consortium name="Pathogen Informatics"/>
        </authorList>
    </citation>
    <scope>NUCLEOTIDE SEQUENCE [LARGE SCALE GENOMIC DNA]</scope>
</reference>
<dbReference type="EMBL" id="UZAE01001944">
    <property type="protein sequence ID" value="VDN99225.1"/>
    <property type="molecule type" value="Genomic_DNA"/>
</dbReference>
<feature type="compositionally biased region" description="Polar residues" evidence="1">
    <location>
        <begin position="17"/>
        <end position="26"/>
    </location>
</feature>
<dbReference type="InterPro" id="IPR041489">
    <property type="entry name" value="PDZ_6"/>
</dbReference>
<dbReference type="SMART" id="SM00228">
    <property type="entry name" value="PDZ"/>
    <property type="match status" value="2"/>
</dbReference>
<accession>A0A0R3T8H9</accession>
<dbReference type="Proteomes" id="UP000278807">
    <property type="component" value="Unassembled WGS sequence"/>
</dbReference>
<dbReference type="OrthoDB" id="6266160at2759"/>
<keyword evidence="4" id="KW-1185">Reference proteome</keyword>
<evidence type="ECO:0000313" key="4">
    <source>
        <dbReference type="Proteomes" id="UP000278807"/>
    </source>
</evidence>
<dbReference type="SUPFAM" id="SSF50156">
    <property type="entry name" value="PDZ domain-like"/>
    <property type="match status" value="2"/>
</dbReference>
<proteinExistence type="predicted"/>
<dbReference type="GO" id="GO:0030010">
    <property type="term" value="P:establishment of cell polarity"/>
    <property type="evidence" value="ECO:0007669"/>
    <property type="project" value="TreeGrafter"/>
</dbReference>
<feature type="domain" description="PDZ" evidence="2">
    <location>
        <begin position="236"/>
        <end position="280"/>
    </location>
</feature>
<protein>
    <submittedName>
        <fullName evidence="5">PDZ domain-containing protein</fullName>
    </submittedName>
</protein>
<dbReference type="Gene3D" id="2.30.42.10">
    <property type="match status" value="2"/>
</dbReference>
<evidence type="ECO:0000259" key="2">
    <source>
        <dbReference type="PROSITE" id="PS50106"/>
    </source>
</evidence>
<sequence length="634" mass="67955">MVSDNLHFTCSKPEESASATQPSKFTAPQPPPSQPPPPPPTKEASSMMVLSSRPITGHPRVDDSSSGMLDEASVLHMTDLLTQKHASDCVREYILSAASSEMEHERERRLQAAAVNVVAFRRRVPAVQGHPLFEATRSTVVATPSSSTNTTLERPASAVVPKSSLCSYYDNEELINQHPMYFNLAAAGLGFSLTTKEVFLGVYSAGRTSPAKSQQPSTKSQQQQTVNLTPIYGRAVCVKSIIPGGVALKDGSLRVGDRLLKVDREDVSSKSQAQIVSLLRVKPVGSEVELIVRRPQRLTTGGSQTSRNVESEPAYRTISPGTSLATCGCMSPHCGDYSLLRSGRLASTDDSQIGSQTERFEKCVYLKLDIPLLPVEAQLSVESDGGGSGIAMTIRNRLATMRLGVSVREDIPEWYPNSSTTSGIFVKGLIEGGAAHADGRLRIGDEILEVNGISLVNTPNPLALLRAVLKQISSLTPLNVPPNSSSNCLNDQTTAFPIVRLLIARRIRHRRSASGHTISSNAGIEITPKSSVETGPLIDISKSSTPVSLNPVNSSPIEIPSRPIRISADVHATSSMKTTVTTTTTEALARGNPGVGLDESTSSPSTLRKKRVAPNPVQQNAISPQIKKIPSDKW</sequence>
<dbReference type="GO" id="GO:0035091">
    <property type="term" value="F:phosphatidylinositol binding"/>
    <property type="evidence" value="ECO:0007669"/>
    <property type="project" value="TreeGrafter"/>
</dbReference>
<feature type="region of interest" description="Disordered" evidence="1">
    <location>
        <begin position="575"/>
        <end position="634"/>
    </location>
</feature>
<feature type="region of interest" description="Disordered" evidence="1">
    <location>
        <begin position="1"/>
        <end position="47"/>
    </location>
</feature>
<dbReference type="InterPro" id="IPR052213">
    <property type="entry name" value="PAR3"/>
</dbReference>
<reference evidence="5" key="1">
    <citation type="submission" date="2017-02" db="UniProtKB">
        <authorList>
            <consortium name="WormBaseParasite"/>
        </authorList>
    </citation>
    <scope>IDENTIFICATION</scope>
</reference>
<dbReference type="Pfam" id="PF00595">
    <property type="entry name" value="PDZ"/>
    <property type="match status" value="1"/>
</dbReference>
<dbReference type="GO" id="GO:0008104">
    <property type="term" value="P:intracellular protein localization"/>
    <property type="evidence" value="ECO:0007669"/>
    <property type="project" value="TreeGrafter"/>
</dbReference>
<feature type="domain" description="PDZ" evidence="2">
    <location>
        <begin position="391"/>
        <end position="455"/>
    </location>
</feature>
<organism evidence="5">
    <name type="scientific">Rodentolepis nana</name>
    <name type="common">Dwarf tapeworm</name>
    <name type="synonym">Hymenolepis nana</name>
    <dbReference type="NCBI Taxonomy" id="102285"/>
    <lineage>
        <taxon>Eukaryota</taxon>
        <taxon>Metazoa</taxon>
        <taxon>Spiralia</taxon>
        <taxon>Lophotrochozoa</taxon>
        <taxon>Platyhelminthes</taxon>
        <taxon>Cestoda</taxon>
        <taxon>Eucestoda</taxon>
        <taxon>Cyclophyllidea</taxon>
        <taxon>Hymenolepididae</taxon>
        <taxon>Rodentolepis</taxon>
    </lineage>
</organism>
<dbReference type="PANTHER" id="PTHR16484:SF17">
    <property type="entry name" value="BAZOOKA, ISOFORM B"/>
    <property type="match status" value="1"/>
</dbReference>
<name>A0A0R3T8H9_RODNA</name>
<evidence type="ECO:0000313" key="3">
    <source>
        <dbReference type="EMBL" id="VDN99225.1"/>
    </source>
</evidence>
<dbReference type="GO" id="GO:0005912">
    <property type="term" value="C:adherens junction"/>
    <property type="evidence" value="ECO:0007669"/>
    <property type="project" value="TreeGrafter"/>
</dbReference>
<dbReference type="GO" id="GO:0016324">
    <property type="term" value="C:apical plasma membrane"/>
    <property type="evidence" value="ECO:0007669"/>
    <property type="project" value="TreeGrafter"/>
</dbReference>
<dbReference type="Pfam" id="PF17820">
    <property type="entry name" value="PDZ_6"/>
    <property type="match status" value="1"/>
</dbReference>
<dbReference type="GO" id="GO:0043296">
    <property type="term" value="C:apical junction complex"/>
    <property type="evidence" value="ECO:0007669"/>
    <property type="project" value="TreeGrafter"/>
</dbReference>
<dbReference type="InterPro" id="IPR001478">
    <property type="entry name" value="PDZ"/>
</dbReference>
<dbReference type="WBParaSite" id="HNAJ_0000336701-mRNA-1">
    <property type="protein sequence ID" value="HNAJ_0000336701-mRNA-1"/>
    <property type="gene ID" value="HNAJ_0000336701"/>
</dbReference>
<dbReference type="STRING" id="102285.A0A0R3T8H9"/>
<dbReference type="GO" id="GO:0045197">
    <property type="term" value="P:establishment or maintenance of epithelial cell apical/basal polarity"/>
    <property type="evidence" value="ECO:0007669"/>
    <property type="project" value="TreeGrafter"/>
</dbReference>
<dbReference type="AlphaFoldDB" id="A0A0R3T8H9"/>
<dbReference type="GO" id="GO:0005938">
    <property type="term" value="C:cell cortex"/>
    <property type="evidence" value="ECO:0007669"/>
    <property type="project" value="TreeGrafter"/>
</dbReference>
<dbReference type="GO" id="GO:0007155">
    <property type="term" value="P:cell adhesion"/>
    <property type="evidence" value="ECO:0007669"/>
    <property type="project" value="TreeGrafter"/>
</dbReference>
<dbReference type="PANTHER" id="PTHR16484">
    <property type="entry name" value="PARTITIONING DEFECTIVE 3 RELATED"/>
    <property type="match status" value="1"/>
</dbReference>
<feature type="compositionally biased region" description="Pro residues" evidence="1">
    <location>
        <begin position="28"/>
        <end position="41"/>
    </location>
</feature>
<evidence type="ECO:0000256" key="1">
    <source>
        <dbReference type="SAM" id="MobiDB-lite"/>
    </source>
</evidence>
<dbReference type="GO" id="GO:0000226">
    <property type="term" value="P:microtubule cytoskeleton organization"/>
    <property type="evidence" value="ECO:0007669"/>
    <property type="project" value="TreeGrafter"/>
</dbReference>
<gene>
    <name evidence="3" type="ORF">HNAJ_LOCUS3366</name>
</gene>
<evidence type="ECO:0000313" key="5">
    <source>
        <dbReference type="WBParaSite" id="HNAJ_0000336701-mRNA-1"/>
    </source>
</evidence>
<dbReference type="InterPro" id="IPR036034">
    <property type="entry name" value="PDZ_sf"/>
</dbReference>
<dbReference type="GO" id="GO:0051660">
    <property type="term" value="P:establishment of centrosome localization"/>
    <property type="evidence" value="ECO:0007669"/>
    <property type="project" value="TreeGrafter"/>
</dbReference>